<dbReference type="GO" id="GO:0015976">
    <property type="term" value="P:carbon utilization"/>
    <property type="evidence" value="ECO:0007669"/>
    <property type="project" value="InterPro"/>
</dbReference>
<dbReference type="Gene3D" id="3.40.1050.10">
    <property type="entry name" value="Carbonic anhydrase"/>
    <property type="match status" value="1"/>
</dbReference>
<evidence type="ECO:0000256" key="2">
    <source>
        <dbReference type="ARBA" id="ARBA00006217"/>
    </source>
</evidence>
<evidence type="ECO:0000256" key="3">
    <source>
        <dbReference type="ARBA" id="ARBA00012925"/>
    </source>
</evidence>
<evidence type="ECO:0000256" key="5">
    <source>
        <dbReference type="ARBA" id="ARBA00022833"/>
    </source>
</evidence>
<dbReference type="EC" id="4.2.1.1" evidence="3"/>
<dbReference type="FunFam" id="3.40.1050.10:FF:000006">
    <property type="entry name" value="Carbonic anhydrase"/>
    <property type="match status" value="1"/>
</dbReference>
<comment type="catalytic activity">
    <reaction evidence="7">
        <text>hydrogencarbonate + H(+) = CO2 + H2O</text>
        <dbReference type="Rhea" id="RHEA:10748"/>
        <dbReference type="ChEBI" id="CHEBI:15377"/>
        <dbReference type="ChEBI" id="CHEBI:15378"/>
        <dbReference type="ChEBI" id="CHEBI:16526"/>
        <dbReference type="ChEBI" id="CHEBI:17544"/>
        <dbReference type="EC" id="4.2.1.1"/>
    </reaction>
</comment>
<dbReference type="AlphaFoldDB" id="A0A6J6P557"/>
<evidence type="ECO:0000256" key="4">
    <source>
        <dbReference type="ARBA" id="ARBA00022723"/>
    </source>
</evidence>
<keyword evidence="4" id="KW-0479">Metal-binding</keyword>
<evidence type="ECO:0000256" key="1">
    <source>
        <dbReference type="ARBA" id="ARBA00001947"/>
    </source>
</evidence>
<keyword evidence="6" id="KW-0456">Lyase</keyword>
<dbReference type="PROSITE" id="PS00705">
    <property type="entry name" value="PROK_CO2_ANHYDRASE_2"/>
    <property type="match status" value="1"/>
</dbReference>
<accession>A0A6J6P557</accession>
<evidence type="ECO:0000256" key="7">
    <source>
        <dbReference type="ARBA" id="ARBA00048348"/>
    </source>
</evidence>
<comment type="similarity">
    <text evidence="2">Belongs to the beta-class carbonic anhydrase family.</text>
</comment>
<comment type="cofactor">
    <cofactor evidence="1">
        <name>Zn(2+)</name>
        <dbReference type="ChEBI" id="CHEBI:29105"/>
    </cofactor>
</comment>
<reference evidence="8" key="1">
    <citation type="submission" date="2020-05" db="EMBL/GenBank/DDBJ databases">
        <authorList>
            <person name="Chiriac C."/>
            <person name="Salcher M."/>
            <person name="Ghai R."/>
            <person name="Kavagutti S V."/>
        </authorList>
    </citation>
    <scope>NUCLEOTIDE SEQUENCE</scope>
</reference>
<gene>
    <name evidence="8" type="ORF">UFOPK2370_01169</name>
</gene>
<dbReference type="EMBL" id="CAEZXK010000049">
    <property type="protein sequence ID" value="CAB4694451.1"/>
    <property type="molecule type" value="Genomic_DNA"/>
</dbReference>
<dbReference type="Pfam" id="PF00484">
    <property type="entry name" value="Pro_CA"/>
    <property type="match status" value="1"/>
</dbReference>
<name>A0A6J6P557_9ZZZZ</name>
<dbReference type="GO" id="GO:0004089">
    <property type="term" value="F:carbonate dehydratase activity"/>
    <property type="evidence" value="ECO:0007669"/>
    <property type="project" value="UniProtKB-EC"/>
</dbReference>
<dbReference type="GO" id="GO:0008270">
    <property type="term" value="F:zinc ion binding"/>
    <property type="evidence" value="ECO:0007669"/>
    <property type="project" value="InterPro"/>
</dbReference>
<protein>
    <recommendedName>
        <fullName evidence="3">carbonic anhydrase</fullName>
        <ecNumber evidence="3">4.2.1.1</ecNumber>
    </recommendedName>
</protein>
<dbReference type="PANTHER" id="PTHR11002:SF79">
    <property type="entry name" value="CARBONIC ANHYDRASE 2"/>
    <property type="match status" value="1"/>
</dbReference>
<dbReference type="PROSITE" id="PS00704">
    <property type="entry name" value="PROK_CO2_ANHYDRASE_1"/>
    <property type="match status" value="1"/>
</dbReference>
<proteinExistence type="inferred from homology"/>
<organism evidence="8">
    <name type="scientific">freshwater metagenome</name>
    <dbReference type="NCBI Taxonomy" id="449393"/>
    <lineage>
        <taxon>unclassified sequences</taxon>
        <taxon>metagenomes</taxon>
        <taxon>ecological metagenomes</taxon>
    </lineage>
</organism>
<dbReference type="InterPro" id="IPR001765">
    <property type="entry name" value="Carbonic_anhydrase"/>
</dbReference>
<dbReference type="SMART" id="SM00947">
    <property type="entry name" value="Pro_CA"/>
    <property type="match status" value="1"/>
</dbReference>
<dbReference type="SUPFAM" id="SSF53056">
    <property type="entry name" value="beta-carbonic anhydrase, cab"/>
    <property type="match status" value="1"/>
</dbReference>
<evidence type="ECO:0000256" key="6">
    <source>
        <dbReference type="ARBA" id="ARBA00023239"/>
    </source>
</evidence>
<dbReference type="PANTHER" id="PTHR11002">
    <property type="entry name" value="CARBONIC ANHYDRASE"/>
    <property type="match status" value="1"/>
</dbReference>
<dbReference type="CDD" id="cd03378">
    <property type="entry name" value="beta_CA_cladeC"/>
    <property type="match status" value="1"/>
</dbReference>
<dbReference type="InterPro" id="IPR036874">
    <property type="entry name" value="Carbonic_anhydrase_sf"/>
</dbReference>
<evidence type="ECO:0000313" key="8">
    <source>
        <dbReference type="EMBL" id="CAB4694451.1"/>
    </source>
</evidence>
<keyword evidence="5" id="KW-0862">Zinc</keyword>
<sequence>MSNRPSTPQQAWQAMADGNQRFVSGQLAHPRQDIDHRESLASAQRPFAALFGCSDSRLSAEIIFDVGLGDLFVVRNAGQVIAETILGSLEYAVEVLGVPLIMVLGHDECGAIRAAIDSAEGKLQAKGEFIQQMVANIEPTVSAAYANGIREIDEITSLHVQDTTNDLVSRSKIVREAVESGKLAIVGANYKLVLGDIHPLVMVGQVS</sequence>
<dbReference type="InterPro" id="IPR015892">
    <property type="entry name" value="Carbonic_anhydrase_CS"/>
</dbReference>